<dbReference type="GO" id="GO:0046872">
    <property type="term" value="F:metal ion binding"/>
    <property type="evidence" value="ECO:0007669"/>
    <property type="project" value="InterPro"/>
</dbReference>
<sequence length="428" mass="48213">MHTPLDRTQPPSFQEIREIYVTRAQSQTLPNGIKLHWLNAGEQPALRLEFIFAAGNWYEPRKAVSYFAAKMLNEGTSTRTAAQINEYVDQFGSFLELNHGVERINVTLYALNKHLPALLPLVVDLITDSVFPEAELENLKTITQQNIRVNSEKTAFLAQNRFKELIFGADHPYGRSIHVADIPGIHPGLLKPYFEERLKGKPFDIVLSGMITDDVLKQVTGVFGQFPVTVPGADGSASKAIADQTRAEVIEKAGSLQSSLRVGKRLFTRRHPDYFKMMVLNEILGGYFGSRLMKNIREDKGFTYGIHSSLVTHQREGYLVIGTDVKREFTGQTLDEIRKEIKILQTEPVGEEELRTVQSYMIGSFAGSVTTSFALADHFKTIYFDGLDYAFYEHYIEHIRQTTAEDLLELANKYLDVDSLSEVVAGGK</sequence>
<dbReference type="InterPro" id="IPR011249">
    <property type="entry name" value="Metalloenz_LuxS/M16"/>
</dbReference>
<dbReference type="Pfam" id="PF00675">
    <property type="entry name" value="Peptidase_M16"/>
    <property type="match status" value="1"/>
</dbReference>
<dbReference type="AlphaFoldDB" id="A0A6J4KQW2"/>
<name>A0A6J4KQW2_9SPHI</name>
<evidence type="ECO:0000313" key="3">
    <source>
        <dbReference type="EMBL" id="CAA9312473.1"/>
    </source>
</evidence>
<evidence type="ECO:0000259" key="2">
    <source>
        <dbReference type="Pfam" id="PF05193"/>
    </source>
</evidence>
<proteinExistence type="predicted"/>
<dbReference type="InterPro" id="IPR007863">
    <property type="entry name" value="Peptidase_M16_C"/>
</dbReference>
<gene>
    <name evidence="3" type="ORF">AVDCRST_MAG56-6350</name>
</gene>
<dbReference type="SUPFAM" id="SSF63411">
    <property type="entry name" value="LuxS/MPP-like metallohydrolase"/>
    <property type="match status" value="2"/>
</dbReference>
<evidence type="ECO:0000259" key="1">
    <source>
        <dbReference type="Pfam" id="PF00675"/>
    </source>
</evidence>
<accession>A0A6J4KQW2</accession>
<reference evidence="3" key="1">
    <citation type="submission" date="2020-02" db="EMBL/GenBank/DDBJ databases">
        <authorList>
            <person name="Meier V. D."/>
        </authorList>
    </citation>
    <scope>NUCLEOTIDE SEQUENCE</scope>
    <source>
        <strain evidence="3">AVDCRST_MAG56</strain>
    </source>
</reference>
<dbReference type="InterPro" id="IPR011765">
    <property type="entry name" value="Pept_M16_N"/>
</dbReference>
<keyword evidence="3" id="KW-0378">Hydrolase</keyword>
<feature type="domain" description="Peptidase M16 N-terminal" evidence="1">
    <location>
        <begin position="51"/>
        <end position="158"/>
    </location>
</feature>
<dbReference type="Pfam" id="PF05193">
    <property type="entry name" value="Peptidase_M16_C"/>
    <property type="match status" value="1"/>
</dbReference>
<dbReference type="GO" id="GO:0008233">
    <property type="term" value="F:peptidase activity"/>
    <property type="evidence" value="ECO:0007669"/>
    <property type="project" value="UniProtKB-KW"/>
</dbReference>
<dbReference type="GO" id="GO:0006508">
    <property type="term" value="P:proteolysis"/>
    <property type="evidence" value="ECO:0007669"/>
    <property type="project" value="UniProtKB-KW"/>
</dbReference>
<dbReference type="InterPro" id="IPR050361">
    <property type="entry name" value="MPP/UQCRC_Complex"/>
</dbReference>
<dbReference type="EMBL" id="CADCTQ010000525">
    <property type="protein sequence ID" value="CAA9312473.1"/>
    <property type="molecule type" value="Genomic_DNA"/>
</dbReference>
<organism evidence="3">
    <name type="scientific">uncultured Cytophagales bacterium</name>
    <dbReference type="NCBI Taxonomy" id="158755"/>
    <lineage>
        <taxon>Bacteria</taxon>
        <taxon>Pseudomonadati</taxon>
        <taxon>Bacteroidota</taxon>
        <taxon>Sphingobacteriia</taxon>
        <taxon>Sphingobacteriales</taxon>
        <taxon>environmental samples</taxon>
    </lineage>
</organism>
<feature type="domain" description="Peptidase M16 C-terminal" evidence="2">
    <location>
        <begin position="191"/>
        <end position="358"/>
    </location>
</feature>
<protein>
    <submittedName>
        <fullName evidence="3">Zinc protease</fullName>
    </submittedName>
</protein>
<dbReference type="PANTHER" id="PTHR11851">
    <property type="entry name" value="METALLOPROTEASE"/>
    <property type="match status" value="1"/>
</dbReference>
<dbReference type="Gene3D" id="3.30.830.10">
    <property type="entry name" value="Metalloenzyme, LuxS/M16 peptidase-like"/>
    <property type="match status" value="2"/>
</dbReference>
<keyword evidence="3" id="KW-0645">Protease</keyword>
<dbReference type="PANTHER" id="PTHR11851:SF224">
    <property type="entry name" value="PROCESSING PROTEASE"/>
    <property type="match status" value="1"/>
</dbReference>